<organism evidence="1">
    <name type="scientific">Arundo donax</name>
    <name type="common">Giant reed</name>
    <name type="synonym">Donax arundinaceus</name>
    <dbReference type="NCBI Taxonomy" id="35708"/>
    <lineage>
        <taxon>Eukaryota</taxon>
        <taxon>Viridiplantae</taxon>
        <taxon>Streptophyta</taxon>
        <taxon>Embryophyta</taxon>
        <taxon>Tracheophyta</taxon>
        <taxon>Spermatophyta</taxon>
        <taxon>Magnoliopsida</taxon>
        <taxon>Liliopsida</taxon>
        <taxon>Poales</taxon>
        <taxon>Poaceae</taxon>
        <taxon>PACMAD clade</taxon>
        <taxon>Arundinoideae</taxon>
        <taxon>Arundineae</taxon>
        <taxon>Arundo</taxon>
    </lineage>
</organism>
<evidence type="ECO:0000313" key="1">
    <source>
        <dbReference type="EMBL" id="JAD84285.1"/>
    </source>
</evidence>
<reference evidence="1" key="2">
    <citation type="journal article" date="2015" name="Data Brief">
        <title>Shoot transcriptome of the giant reed, Arundo donax.</title>
        <authorList>
            <person name="Barrero R.A."/>
            <person name="Guerrero F.D."/>
            <person name="Moolhuijzen P."/>
            <person name="Goolsby J.A."/>
            <person name="Tidwell J."/>
            <person name="Bellgard S.E."/>
            <person name="Bellgard M.I."/>
        </authorList>
    </citation>
    <scope>NUCLEOTIDE SEQUENCE</scope>
    <source>
        <tissue evidence="1">Shoot tissue taken approximately 20 cm above the soil surface</tissue>
    </source>
</reference>
<sequence length="27" mass="3064">MLILSDAKMLINIVMGLLLHVRRKLAT</sequence>
<protein>
    <submittedName>
        <fullName evidence="1">Uncharacterized protein</fullName>
    </submittedName>
</protein>
<accession>A0A0A9MVJ5</accession>
<reference evidence="1" key="1">
    <citation type="submission" date="2014-09" db="EMBL/GenBank/DDBJ databases">
        <authorList>
            <person name="Magalhaes I.L.F."/>
            <person name="Oliveira U."/>
            <person name="Santos F.R."/>
            <person name="Vidigal T.H.D.A."/>
            <person name="Brescovit A.D."/>
            <person name="Santos A.J."/>
        </authorList>
    </citation>
    <scope>NUCLEOTIDE SEQUENCE</scope>
    <source>
        <tissue evidence="1">Shoot tissue taken approximately 20 cm above the soil surface</tissue>
    </source>
</reference>
<dbReference type="EMBL" id="GBRH01213610">
    <property type="protein sequence ID" value="JAD84285.1"/>
    <property type="molecule type" value="Transcribed_RNA"/>
</dbReference>
<proteinExistence type="predicted"/>
<dbReference type="AlphaFoldDB" id="A0A0A9MVJ5"/>
<name>A0A0A9MVJ5_ARUDO</name>